<organism evidence="1 2">
    <name type="scientific">Ixodes persulcatus</name>
    <name type="common">Taiga tick</name>
    <dbReference type="NCBI Taxonomy" id="34615"/>
    <lineage>
        <taxon>Eukaryota</taxon>
        <taxon>Metazoa</taxon>
        <taxon>Ecdysozoa</taxon>
        <taxon>Arthropoda</taxon>
        <taxon>Chelicerata</taxon>
        <taxon>Arachnida</taxon>
        <taxon>Acari</taxon>
        <taxon>Parasitiformes</taxon>
        <taxon>Ixodida</taxon>
        <taxon>Ixodoidea</taxon>
        <taxon>Ixodidae</taxon>
        <taxon>Ixodinae</taxon>
        <taxon>Ixodes</taxon>
    </lineage>
</organism>
<proteinExistence type="predicted"/>
<dbReference type="Proteomes" id="UP000805193">
    <property type="component" value="Unassembled WGS sequence"/>
</dbReference>
<feature type="non-terminal residue" evidence="1">
    <location>
        <position position="77"/>
    </location>
</feature>
<keyword evidence="2" id="KW-1185">Reference proteome</keyword>
<gene>
    <name evidence="1" type="ORF">HPB47_014648</name>
</gene>
<name>A0AC60QVH8_IXOPE</name>
<sequence>QNLFDTLNRNHPKEGVKVGSKDLRVLASSLHWLNKWEMEVVSGKISRECCLTEQTAEGLRATILSALELSRFLLKGM</sequence>
<dbReference type="EMBL" id="JABSTQ010003046">
    <property type="protein sequence ID" value="KAG0443677.1"/>
    <property type="molecule type" value="Genomic_DNA"/>
</dbReference>
<accession>A0AC60QVH8</accession>
<feature type="non-terminal residue" evidence="1">
    <location>
        <position position="1"/>
    </location>
</feature>
<evidence type="ECO:0000313" key="2">
    <source>
        <dbReference type="Proteomes" id="UP000805193"/>
    </source>
</evidence>
<evidence type="ECO:0000313" key="1">
    <source>
        <dbReference type="EMBL" id="KAG0443677.1"/>
    </source>
</evidence>
<protein>
    <submittedName>
        <fullName evidence="1">Uncharacterized protein</fullName>
    </submittedName>
</protein>
<comment type="caution">
    <text evidence="1">The sequence shown here is derived from an EMBL/GenBank/DDBJ whole genome shotgun (WGS) entry which is preliminary data.</text>
</comment>
<reference evidence="1 2" key="1">
    <citation type="journal article" date="2020" name="Cell">
        <title>Large-Scale Comparative Analyses of Tick Genomes Elucidate Their Genetic Diversity and Vector Capacities.</title>
        <authorList>
            <consortium name="Tick Genome and Microbiome Consortium (TIGMIC)"/>
            <person name="Jia N."/>
            <person name="Wang J."/>
            <person name="Shi W."/>
            <person name="Du L."/>
            <person name="Sun Y."/>
            <person name="Zhan W."/>
            <person name="Jiang J.F."/>
            <person name="Wang Q."/>
            <person name="Zhang B."/>
            <person name="Ji P."/>
            <person name="Bell-Sakyi L."/>
            <person name="Cui X.M."/>
            <person name="Yuan T.T."/>
            <person name="Jiang B.G."/>
            <person name="Yang W.F."/>
            <person name="Lam T.T."/>
            <person name="Chang Q.C."/>
            <person name="Ding S.J."/>
            <person name="Wang X.J."/>
            <person name="Zhu J.G."/>
            <person name="Ruan X.D."/>
            <person name="Zhao L."/>
            <person name="Wei J.T."/>
            <person name="Ye R.Z."/>
            <person name="Que T.C."/>
            <person name="Du C.H."/>
            <person name="Zhou Y.H."/>
            <person name="Cheng J.X."/>
            <person name="Dai P.F."/>
            <person name="Guo W.B."/>
            <person name="Han X.H."/>
            <person name="Huang E.J."/>
            <person name="Li L.F."/>
            <person name="Wei W."/>
            <person name="Gao Y.C."/>
            <person name="Liu J.Z."/>
            <person name="Shao H.Z."/>
            <person name="Wang X."/>
            <person name="Wang C.C."/>
            <person name="Yang T.C."/>
            <person name="Huo Q.B."/>
            <person name="Li W."/>
            <person name="Chen H.Y."/>
            <person name="Chen S.E."/>
            <person name="Zhou L.G."/>
            <person name="Ni X.B."/>
            <person name="Tian J.H."/>
            <person name="Sheng Y."/>
            <person name="Liu T."/>
            <person name="Pan Y.S."/>
            <person name="Xia L.Y."/>
            <person name="Li J."/>
            <person name="Zhao F."/>
            <person name="Cao W.C."/>
        </authorList>
    </citation>
    <scope>NUCLEOTIDE SEQUENCE [LARGE SCALE GENOMIC DNA]</scope>
    <source>
        <strain evidence="1">Iper-2018</strain>
    </source>
</reference>